<dbReference type="PROSITE" id="PS50931">
    <property type="entry name" value="HTH_LYSR"/>
    <property type="match status" value="1"/>
</dbReference>
<comment type="similarity">
    <text evidence="2">Belongs to the LysR transcriptional regulatory family.</text>
</comment>
<keyword evidence="5" id="KW-0010">Activator</keyword>
<sequence>MQFRQLRYFVKIVEAGSFSRAASIVHVAQPALSQQVAELEERLGVALLQRSARGVRPTAAGEIFYKEASAILHQLDQLPAVVRSDRDQPEGVVNVGFISSLAPVLVGFLDECREAFPKVVIRFSDGDSLGLEDKIASSLVDLAVLHEVEFTTALMRKPLYRQKLFVVSRQPITTNGDPISLERIAELPLVLPGNVKGRRALIERVFAEAKLKTNVVLEADSLVSEMWSVRNGVGCTILPVGDLSNFGPHAFAKPTLIEPPIYFTCSIAYSADFPLTAASEAVRDALAKFLERRLSEGSIVGAERLPER</sequence>
<feature type="domain" description="HTH lysR-type" evidence="7">
    <location>
        <begin position="1"/>
        <end position="58"/>
    </location>
</feature>
<dbReference type="SUPFAM" id="SSF46785">
    <property type="entry name" value="Winged helix' DNA-binding domain"/>
    <property type="match status" value="1"/>
</dbReference>
<evidence type="ECO:0000313" key="9">
    <source>
        <dbReference type="Proteomes" id="UP000669317"/>
    </source>
</evidence>
<dbReference type="Pfam" id="PF00126">
    <property type="entry name" value="HTH_1"/>
    <property type="match status" value="1"/>
</dbReference>
<organism evidence="8 9">
    <name type="scientific">Bradyrhizobium vignae</name>
    <dbReference type="NCBI Taxonomy" id="1549949"/>
    <lineage>
        <taxon>Bacteria</taxon>
        <taxon>Pseudomonadati</taxon>
        <taxon>Pseudomonadota</taxon>
        <taxon>Alphaproteobacteria</taxon>
        <taxon>Hyphomicrobiales</taxon>
        <taxon>Nitrobacteraceae</taxon>
        <taxon>Bradyrhizobium</taxon>
    </lineage>
</organism>
<keyword evidence="4" id="KW-0238">DNA-binding</keyword>
<dbReference type="Gene3D" id="1.10.10.10">
    <property type="entry name" value="Winged helix-like DNA-binding domain superfamily/Winged helix DNA-binding domain"/>
    <property type="match status" value="1"/>
</dbReference>
<evidence type="ECO:0000256" key="2">
    <source>
        <dbReference type="ARBA" id="ARBA00009437"/>
    </source>
</evidence>
<name>A0ABS3ZX85_9BRAD</name>
<dbReference type="SUPFAM" id="SSF53850">
    <property type="entry name" value="Periplasmic binding protein-like II"/>
    <property type="match status" value="1"/>
</dbReference>
<dbReference type="RefSeq" id="WP_209295339.1">
    <property type="nucleotide sequence ID" value="NZ_JAGIKT010000036.1"/>
</dbReference>
<dbReference type="InterPro" id="IPR000847">
    <property type="entry name" value="LysR_HTH_N"/>
</dbReference>
<evidence type="ECO:0000256" key="3">
    <source>
        <dbReference type="ARBA" id="ARBA00023015"/>
    </source>
</evidence>
<gene>
    <name evidence="8" type="ORF">JWS04_16950</name>
</gene>
<dbReference type="PANTHER" id="PTHR30293">
    <property type="entry name" value="TRANSCRIPTIONAL REGULATORY PROTEIN NAC-RELATED"/>
    <property type="match status" value="1"/>
</dbReference>
<dbReference type="Proteomes" id="UP000669317">
    <property type="component" value="Unassembled WGS sequence"/>
</dbReference>
<evidence type="ECO:0000256" key="5">
    <source>
        <dbReference type="ARBA" id="ARBA00023159"/>
    </source>
</evidence>
<evidence type="ECO:0000256" key="1">
    <source>
        <dbReference type="ARBA" id="ARBA00003502"/>
    </source>
</evidence>
<evidence type="ECO:0000259" key="7">
    <source>
        <dbReference type="PROSITE" id="PS50931"/>
    </source>
</evidence>
<keyword evidence="9" id="KW-1185">Reference proteome</keyword>
<dbReference type="PANTHER" id="PTHR30293:SF0">
    <property type="entry name" value="NITROGEN ASSIMILATION REGULATORY PROTEIN NAC"/>
    <property type="match status" value="1"/>
</dbReference>
<comment type="caution">
    <text evidence="8">The sequence shown here is derived from an EMBL/GenBank/DDBJ whole genome shotgun (WGS) entry which is preliminary data.</text>
</comment>
<dbReference type="EMBL" id="JAGIKT010000036">
    <property type="protein sequence ID" value="MBP0112746.1"/>
    <property type="molecule type" value="Genomic_DNA"/>
</dbReference>
<comment type="function">
    <text evidence="1">NodD regulates the expression of the nodABCFE genes which encode other nodulation proteins. NodD is also a negative regulator of its own expression. Binds flavonoids as inducers.</text>
</comment>
<dbReference type="Pfam" id="PF03466">
    <property type="entry name" value="LysR_substrate"/>
    <property type="match status" value="1"/>
</dbReference>
<evidence type="ECO:0000256" key="4">
    <source>
        <dbReference type="ARBA" id="ARBA00023125"/>
    </source>
</evidence>
<reference evidence="8 9" key="1">
    <citation type="submission" date="2021-03" db="EMBL/GenBank/DDBJ databases">
        <title>Genome Sequence of Bradyrhizobium vignae strain ISRA400.</title>
        <authorList>
            <person name="Tisa L.S."/>
            <person name="Svistoonoff S."/>
            <person name="Hocher V."/>
            <person name="Fall S."/>
            <person name="Zaiya A."/>
            <person name="Naing D."/>
            <person name="Niang N."/>
            <person name="Diouf A."/>
            <person name="Dasylva M.C."/>
            <person name="Toure O."/>
            <person name="Gueye M."/>
            <person name="Gully D."/>
            <person name="Tisseyre P."/>
            <person name="Simpson S."/>
            <person name="Morris K."/>
            <person name="Thomas W.K."/>
        </authorList>
    </citation>
    <scope>NUCLEOTIDE SEQUENCE [LARGE SCALE GENOMIC DNA]</scope>
    <source>
        <strain evidence="8 9">ISRA400</strain>
    </source>
</reference>
<proteinExistence type="inferred from homology"/>
<dbReference type="InterPro" id="IPR036390">
    <property type="entry name" value="WH_DNA-bd_sf"/>
</dbReference>
<dbReference type="InterPro" id="IPR005119">
    <property type="entry name" value="LysR_subst-bd"/>
</dbReference>
<evidence type="ECO:0000313" key="8">
    <source>
        <dbReference type="EMBL" id="MBP0112746.1"/>
    </source>
</evidence>
<keyword evidence="3" id="KW-0805">Transcription regulation</keyword>
<evidence type="ECO:0000256" key="6">
    <source>
        <dbReference type="ARBA" id="ARBA00023163"/>
    </source>
</evidence>
<protein>
    <submittedName>
        <fullName evidence="8">LysR family transcriptional regulator</fullName>
    </submittedName>
</protein>
<keyword evidence="6" id="KW-0804">Transcription</keyword>
<dbReference type="Gene3D" id="3.40.190.290">
    <property type="match status" value="1"/>
</dbReference>
<dbReference type="PRINTS" id="PR00039">
    <property type="entry name" value="HTHLYSR"/>
</dbReference>
<dbReference type="InterPro" id="IPR036388">
    <property type="entry name" value="WH-like_DNA-bd_sf"/>
</dbReference>
<accession>A0ABS3ZX85</accession>